<evidence type="ECO:0000313" key="3">
    <source>
        <dbReference type="EMBL" id="NJI02574.1"/>
    </source>
</evidence>
<dbReference type="Proteomes" id="UP000646308">
    <property type="component" value="Unassembled WGS sequence"/>
</dbReference>
<dbReference type="AlphaFoldDB" id="A0AAW9YVQ1"/>
<name>A0AAW9YVQ1_9STAP</name>
<sequence>MVKKLFVSCLSIGLISSTIALTPIDAHTSTKLQIHDIQGDTYVSKYANQHVDGVEGIVTFQYTLNGQHYFHLQTPDHLADNNPNTSEGIIVFAGKEKPRVKVGDAVEVSGLVSEYPIEGYKEKQKTDQPLTEIDARYSKQGKIKVIRNNQPLPKPIKIKRVPSKIASTDGRFNPKKYALDYWESLEGMRVQVDNVRSVGPQEHGDIFTVNDNVRKETIHDGILLKERSANGQRIPFKVHGPLQQTRNFDVSTGDQFKGPLIGYVNYGYQNYKINIDYDTMKKAHVKGPAQPQVTSLTPSKDKLTMASYNLENFSNNPNSTTDDKAQKLAHGIVSHMKNPDIVGVTEVQDNDGPGVGGPEANESYQRLIDAIKADGGPTYAFKSIDPEMNQDGGQPNANIRVGFLYRPDRVSFNKNIKPGDAKTSVSYRDGHLSHNPGRIAPSNPAFNNSRKPLAAEFTFKGKQIIAIVNHWNSKNGDDPLFGKKQPAERRSEIQRVQMAKAVGEFVQHVQSQNPKANIISVGDYNDFQWSQALKTFEQYQMVNLVNSVPSTSRYSYNYQGNAQTLDHVFVSKHLKSRSKLDMIHVNSDFTDMSGRASDHDPLLAQIDFSKNKR</sequence>
<evidence type="ECO:0000313" key="4">
    <source>
        <dbReference type="Proteomes" id="UP000646308"/>
    </source>
</evidence>
<organism evidence="3 4">
    <name type="scientific">Staphylococcus agnetis</name>
    <dbReference type="NCBI Taxonomy" id="985762"/>
    <lineage>
        <taxon>Bacteria</taxon>
        <taxon>Bacillati</taxon>
        <taxon>Bacillota</taxon>
        <taxon>Bacilli</taxon>
        <taxon>Bacillales</taxon>
        <taxon>Staphylococcaceae</taxon>
        <taxon>Staphylococcus</taxon>
    </lineage>
</organism>
<dbReference type="CDD" id="cd04486">
    <property type="entry name" value="YhcR_OBF_like"/>
    <property type="match status" value="1"/>
</dbReference>
<keyword evidence="1" id="KW-0732">Signal</keyword>
<dbReference type="SUPFAM" id="SSF56219">
    <property type="entry name" value="DNase I-like"/>
    <property type="match status" value="1"/>
</dbReference>
<comment type="caution">
    <text evidence="3">The sequence shown here is derived from an EMBL/GenBank/DDBJ whole genome shotgun (WGS) entry which is preliminary data.</text>
</comment>
<keyword evidence="3" id="KW-0378">Hydrolase</keyword>
<dbReference type="EMBL" id="WMFL01000079">
    <property type="protein sequence ID" value="NJI02574.1"/>
    <property type="molecule type" value="Genomic_DNA"/>
</dbReference>
<keyword evidence="3" id="KW-0540">Nuclease</keyword>
<protein>
    <submittedName>
        <fullName evidence="3">Endonuclease</fullName>
    </submittedName>
</protein>
<dbReference type="RefSeq" id="WP_107396830.1">
    <property type="nucleotide sequence ID" value="NZ_PZEA01000008.1"/>
</dbReference>
<reference evidence="3" key="1">
    <citation type="submission" date="2019-11" db="EMBL/GenBank/DDBJ databases">
        <title>Whole genome comparisons of Staphylococcus agnetis isolates from cattle and chickens.</title>
        <authorList>
            <person name="Rhoads D."/>
            <person name="Shwani A."/>
            <person name="Adkins P."/>
            <person name="Calcutt M."/>
            <person name="Middleton J."/>
        </authorList>
    </citation>
    <scope>NUCLEOTIDE SEQUENCE</scope>
    <source>
        <strain evidence="3">1387</strain>
    </source>
</reference>
<dbReference type="PANTHER" id="PTHR42834">
    <property type="entry name" value="ENDONUCLEASE/EXONUCLEASE/PHOSPHATASE FAMILY PROTEIN (AFU_ORTHOLOGUE AFUA_3G09210)"/>
    <property type="match status" value="1"/>
</dbReference>
<feature type="domain" description="Endonuclease/exonuclease/phosphatase" evidence="2">
    <location>
        <begin position="439"/>
        <end position="581"/>
    </location>
</feature>
<dbReference type="GO" id="GO:0004519">
    <property type="term" value="F:endonuclease activity"/>
    <property type="evidence" value="ECO:0007669"/>
    <property type="project" value="UniProtKB-KW"/>
</dbReference>
<evidence type="ECO:0000256" key="1">
    <source>
        <dbReference type="SAM" id="SignalP"/>
    </source>
</evidence>
<dbReference type="Pfam" id="PF19580">
    <property type="entry name" value="Exo_endo_phos_3"/>
    <property type="match status" value="1"/>
</dbReference>
<dbReference type="Gene3D" id="3.60.10.10">
    <property type="entry name" value="Endonuclease/exonuclease/phosphatase"/>
    <property type="match status" value="1"/>
</dbReference>
<proteinExistence type="predicted"/>
<dbReference type="InterPro" id="IPR036691">
    <property type="entry name" value="Endo/exonu/phosph_ase_sf"/>
</dbReference>
<gene>
    <name evidence="3" type="ORF">GLV84_07020</name>
</gene>
<accession>A0AAW9YVQ1</accession>
<feature type="chain" id="PRO_5043679106" evidence="1">
    <location>
        <begin position="21"/>
        <end position="613"/>
    </location>
</feature>
<dbReference type="PANTHER" id="PTHR42834:SF1">
    <property type="entry name" value="ENDONUCLEASE_EXONUCLEASE_PHOSPHATASE FAMILY PROTEIN (AFU_ORTHOLOGUE AFUA_3G09210)"/>
    <property type="match status" value="1"/>
</dbReference>
<keyword evidence="3" id="KW-0255">Endonuclease</keyword>
<evidence type="ECO:0000259" key="2">
    <source>
        <dbReference type="Pfam" id="PF19580"/>
    </source>
</evidence>
<feature type="signal peptide" evidence="1">
    <location>
        <begin position="1"/>
        <end position="20"/>
    </location>
</feature>
<dbReference type="InterPro" id="IPR005135">
    <property type="entry name" value="Endo/exonuclease/phosphatase"/>
</dbReference>